<keyword evidence="2" id="KW-1185">Reference proteome</keyword>
<organism evidence="1 2">
    <name type="scientific">Phasianus colchicus</name>
    <name type="common">Common pheasant</name>
    <dbReference type="NCBI Taxonomy" id="9054"/>
    <lineage>
        <taxon>Eukaryota</taxon>
        <taxon>Metazoa</taxon>
        <taxon>Chordata</taxon>
        <taxon>Craniata</taxon>
        <taxon>Vertebrata</taxon>
        <taxon>Euteleostomi</taxon>
        <taxon>Archelosauria</taxon>
        <taxon>Archosauria</taxon>
        <taxon>Dinosauria</taxon>
        <taxon>Saurischia</taxon>
        <taxon>Theropoda</taxon>
        <taxon>Coelurosauria</taxon>
        <taxon>Aves</taxon>
        <taxon>Neognathae</taxon>
        <taxon>Galloanserae</taxon>
        <taxon>Galliformes</taxon>
        <taxon>Phasianidae</taxon>
        <taxon>Phasianinae</taxon>
        <taxon>Phasianus</taxon>
    </lineage>
</organism>
<sequence>MKPTPRCPAGVGRLVHCAVCGQDQAIPRPADEKLSCLNIKDAFQRVKAACVQPVKVNCCCCCLTSVHTPLPAVTAVNLQ</sequence>
<dbReference type="Ensembl" id="ENSPCLT00000009827.1">
    <property type="protein sequence ID" value="ENSPCLP00000007158.1"/>
    <property type="gene ID" value="ENSPCLG00000005967.1"/>
</dbReference>
<name>A0A669PL98_PHACC</name>
<dbReference type="AlphaFoldDB" id="A0A669PL98"/>
<reference evidence="1" key="1">
    <citation type="submission" date="2025-08" db="UniProtKB">
        <authorList>
            <consortium name="Ensembl"/>
        </authorList>
    </citation>
    <scope>IDENTIFICATION</scope>
</reference>
<proteinExistence type="predicted"/>
<evidence type="ECO:0000313" key="2">
    <source>
        <dbReference type="Proteomes" id="UP000472261"/>
    </source>
</evidence>
<accession>A0A669PL98</accession>
<protein>
    <submittedName>
        <fullName evidence="1">Uncharacterized protein</fullName>
    </submittedName>
</protein>
<dbReference type="Proteomes" id="UP000472261">
    <property type="component" value="Unplaced"/>
</dbReference>
<evidence type="ECO:0000313" key="1">
    <source>
        <dbReference type="Ensembl" id="ENSPCLP00000007158.1"/>
    </source>
</evidence>
<reference evidence="1" key="2">
    <citation type="submission" date="2025-09" db="UniProtKB">
        <authorList>
            <consortium name="Ensembl"/>
        </authorList>
    </citation>
    <scope>IDENTIFICATION</scope>
</reference>